<evidence type="ECO:0000259" key="2">
    <source>
        <dbReference type="Pfam" id="PF15443"/>
    </source>
</evidence>
<feature type="compositionally biased region" description="Basic and acidic residues" evidence="1">
    <location>
        <begin position="108"/>
        <end position="127"/>
    </location>
</feature>
<name>A0A8C5YNA4_MARMA</name>
<sequence length="362" mass="39482">MEQRPRAQPSVARESSEAQQEILAQSIEGRGRVLLVRELWKQDDCCKDLQNFPEQASTHQLTRSSSTRATIGHSTSSNCTRRGLKRSGDSSTDNSENNAYYPAAKSKRSAEKAGRSRCKYADPREPETPGTSPRTPGPAAAENPATSCRAVGQPRTAPEQGAQLLLVLCRASALCSQLPRLQLVLEQVRARDCRPPAALIGILVQPQPDEEAEARCLLENLLCGIFAQHNPAVEVHTAVFCPGRPQGVLDVQRAASQMRKVPLADRGTQMDGTQTQVGTQTCSCAVCPGSFACWRRLGLCHRRIFDVLLPQHCQAMSGRGLPNHLTFYRSSRKRSSRHNSRAPSPWVCCCGSGGPGSCLLHH</sequence>
<feature type="region of interest" description="Disordered" evidence="1">
    <location>
        <begin position="55"/>
        <end position="154"/>
    </location>
</feature>
<feature type="region of interest" description="Disordered" evidence="1">
    <location>
        <begin position="1"/>
        <end position="20"/>
    </location>
</feature>
<keyword evidence="4" id="KW-1185">Reference proteome</keyword>
<proteinExistence type="predicted"/>
<dbReference type="InterPro" id="IPR027868">
    <property type="entry name" value="C2orf72-like_C"/>
</dbReference>
<dbReference type="PANTHER" id="PTHR22234">
    <property type="entry name" value="TESTIS SPERMATOCYTE APOPTOSIS-RELATED GENE 1 PROTEIN"/>
    <property type="match status" value="1"/>
</dbReference>
<dbReference type="Proteomes" id="UP000694407">
    <property type="component" value="Unplaced"/>
</dbReference>
<feature type="compositionally biased region" description="Polar residues" evidence="1">
    <location>
        <begin position="89"/>
        <end position="98"/>
    </location>
</feature>
<dbReference type="PANTHER" id="PTHR22234:SF2">
    <property type="entry name" value="SPERMATOGENESIS ASSOCIATED 3"/>
    <property type="match status" value="1"/>
</dbReference>
<dbReference type="GeneTree" id="ENSGT00390000003032"/>
<protein>
    <submittedName>
        <fullName evidence="3">Uncharacterized LOC107138779</fullName>
    </submittedName>
</protein>
<accession>A0A8C5YNA4</accession>
<evidence type="ECO:0000256" key="1">
    <source>
        <dbReference type="SAM" id="MobiDB-lite"/>
    </source>
</evidence>
<evidence type="ECO:0000313" key="4">
    <source>
        <dbReference type="Proteomes" id="UP000694407"/>
    </source>
</evidence>
<feature type="compositionally biased region" description="Polar residues" evidence="1">
    <location>
        <begin position="55"/>
        <end position="80"/>
    </location>
</feature>
<gene>
    <name evidence="3" type="primary">Spata3</name>
</gene>
<dbReference type="Pfam" id="PF15443">
    <property type="entry name" value="DUF4630"/>
    <property type="match status" value="1"/>
</dbReference>
<dbReference type="Pfam" id="PF15662">
    <property type="entry name" value="SPATA3"/>
    <property type="match status" value="1"/>
</dbReference>
<dbReference type="Ensembl" id="ENSMMMT00000001674.1">
    <property type="protein sequence ID" value="ENSMMMP00000001493.1"/>
    <property type="gene ID" value="ENSMMMG00000001341.1"/>
</dbReference>
<organism evidence="3 4">
    <name type="scientific">Marmota marmota marmota</name>
    <name type="common">Alpine marmot</name>
    <dbReference type="NCBI Taxonomy" id="9994"/>
    <lineage>
        <taxon>Eukaryota</taxon>
        <taxon>Metazoa</taxon>
        <taxon>Chordata</taxon>
        <taxon>Craniata</taxon>
        <taxon>Vertebrata</taxon>
        <taxon>Euteleostomi</taxon>
        <taxon>Mammalia</taxon>
        <taxon>Eutheria</taxon>
        <taxon>Euarchontoglires</taxon>
        <taxon>Glires</taxon>
        <taxon>Rodentia</taxon>
        <taxon>Sciuromorpha</taxon>
        <taxon>Sciuridae</taxon>
        <taxon>Xerinae</taxon>
        <taxon>Marmotini</taxon>
        <taxon>Marmota</taxon>
    </lineage>
</organism>
<dbReference type="InterPro" id="IPR026717">
    <property type="entry name" value="SPATA3"/>
</dbReference>
<dbReference type="AlphaFoldDB" id="A0A8C5YNA4"/>
<reference evidence="3" key="1">
    <citation type="submission" date="2025-08" db="UniProtKB">
        <authorList>
            <consortium name="Ensembl"/>
        </authorList>
    </citation>
    <scope>IDENTIFICATION</scope>
</reference>
<feature type="domain" description="C2orf72-like C-terminal" evidence="2">
    <location>
        <begin position="197"/>
        <end position="260"/>
    </location>
</feature>
<evidence type="ECO:0000313" key="3">
    <source>
        <dbReference type="Ensembl" id="ENSMMMP00000001493.1"/>
    </source>
</evidence>
<reference evidence="3" key="2">
    <citation type="submission" date="2025-09" db="UniProtKB">
        <authorList>
            <consortium name="Ensembl"/>
        </authorList>
    </citation>
    <scope>IDENTIFICATION</scope>
</reference>